<evidence type="ECO:0000256" key="2">
    <source>
        <dbReference type="ARBA" id="ARBA00006228"/>
    </source>
</evidence>
<dbReference type="PANTHER" id="PTHR34584">
    <property type="entry name" value="NA(+)/H(+) ANTIPORTER SUBUNIT E1"/>
    <property type="match status" value="1"/>
</dbReference>
<comment type="subcellular location">
    <subcellularLocation>
        <location evidence="1">Cell membrane</location>
        <topology evidence="1">Multi-pass membrane protein</topology>
    </subcellularLocation>
</comment>
<evidence type="ECO:0000256" key="4">
    <source>
        <dbReference type="ARBA" id="ARBA00022692"/>
    </source>
</evidence>
<organism evidence="9 10">
    <name type="scientific">Actinomycetospora aurantiaca</name>
    <dbReference type="NCBI Taxonomy" id="3129233"/>
    <lineage>
        <taxon>Bacteria</taxon>
        <taxon>Bacillati</taxon>
        <taxon>Actinomycetota</taxon>
        <taxon>Actinomycetes</taxon>
        <taxon>Pseudonocardiales</taxon>
        <taxon>Pseudonocardiaceae</taxon>
        <taxon>Actinomycetospora</taxon>
    </lineage>
</organism>
<dbReference type="PANTHER" id="PTHR34584:SF1">
    <property type="entry name" value="NA(+)_H(+) ANTIPORTER SUBUNIT E1"/>
    <property type="match status" value="1"/>
</dbReference>
<dbReference type="Pfam" id="PF01899">
    <property type="entry name" value="MNHE"/>
    <property type="match status" value="1"/>
</dbReference>
<keyword evidence="5 8" id="KW-1133">Transmembrane helix</keyword>
<sequence>MSESGLFTRRPRVLRVLWLTLVWVLLWGTFSWANVLGGLVVAVAVLVLFPLPAVSSGGRLRPLALLRVALDMVRELAVSSVQVAWQSVRPGPPPRSSIVAVEVSDDSELLMAMLVECLSLIPGSVVVEASAEERTLWAHVLGADDPAAVERFRADVARLERDLLAVGLHRVRVEPASSGRTEAGTDPIDDPEELDEGDEPDALDRPASSDVPTREVGR</sequence>
<protein>
    <submittedName>
        <fullName evidence="9">Na+/H+ antiporter subunit E</fullName>
    </submittedName>
</protein>
<name>A0ABU8MMI7_9PSEU</name>
<feature type="compositionally biased region" description="Acidic residues" evidence="7">
    <location>
        <begin position="187"/>
        <end position="201"/>
    </location>
</feature>
<accession>A0ABU8MMI7</accession>
<keyword evidence="6 8" id="KW-0472">Membrane</keyword>
<proteinExistence type="inferred from homology"/>
<feature type="transmembrane region" description="Helical" evidence="8">
    <location>
        <begin position="36"/>
        <end position="54"/>
    </location>
</feature>
<evidence type="ECO:0000313" key="10">
    <source>
        <dbReference type="Proteomes" id="UP001385809"/>
    </source>
</evidence>
<evidence type="ECO:0000256" key="8">
    <source>
        <dbReference type="SAM" id="Phobius"/>
    </source>
</evidence>
<comment type="caution">
    <text evidence="9">The sequence shown here is derived from an EMBL/GenBank/DDBJ whole genome shotgun (WGS) entry which is preliminary data.</text>
</comment>
<feature type="region of interest" description="Disordered" evidence="7">
    <location>
        <begin position="174"/>
        <end position="218"/>
    </location>
</feature>
<dbReference type="InterPro" id="IPR002758">
    <property type="entry name" value="Cation_antiport_E"/>
</dbReference>
<evidence type="ECO:0000256" key="7">
    <source>
        <dbReference type="SAM" id="MobiDB-lite"/>
    </source>
</evidence>
<keyword evidence="4 8" id="KW-0812">Transmembrane</keyword>
<evidence type="ECO:0000313" key="9">
    <source>
        <dbReference type="EMBL" id="MEJ2868466.1"/>
    </source>
</evidence>
<evidence type="ECO:0000256" key="1">
    <source>
        <dbReference type="ARBA" id="ARBA00004651"/>
    </source>
</evidence>
<dbReference type="Proteomes" id="UP001385809">
    <property type="component" value="Unassembled WGS sequence"/>
</dbReference>
<gene>
    <name evidence="9" type="ORF">WCD74_11875</name>
</gene>
<evidence type="ECO:0000256" key="3">
    <source>
        <dbReference type="ARBA" id="ARBA00022475"/>
    </source>
</evidence>
<dbReference type="EMBL" id="JBBEGN010000004">
    <property type="protein sequence ID" value="MEJ2868466.1"/>
    <property type="molecule type" value="Genomic_DNA"/>
</dbReference>
<evidence type="ECO:0000256" key="5">
    <source>
        <dbReference type="ARBA" id="ARBA00022989"/>
    </source>
</evidence>
<dbReference type="NCBIfam" id="NF006521">
    <property type="entry name" value="PRK08965.1-5"/>
    <property type="match status" value="1"/>
</dbReference>
<evidence type="ECO:0000256" key="6">
    <source>
        <dbReference type="ARBA" id="ARBA00023136"/>
    </source>
</evidence>
<feature type="transmembrane region" description="Helical" evidence="8">
    <location>
        <begin position="12"/>
        <end position="30"/>
    </location>
</feature>
<dbReference type="RefSeq" id="WP_337695049.1">
    <property type="nucleotide sequence ID" value="NZ_JBBEGN010000004.1"/>
</dbReference>
<keyword evidence="10" id="KW-1185">Reference proteome</keyword>
<comment type="similarity">
    <text evidence="2">Belongs to the CPA3 antiporters (TC 2.A.63) subunit E family.</text>
</comment>
<reference evidence="9 10" key="1">
    <citation type="submission" date="2024-03" db="EMBL/GenBank/DDBJ databases">
        <title>Actinomycetospora sp. OC33-EN08, a novel actinomycete isolated from wild orchid (Aerides multiflora).</title>
        <authorList>
            <person name="Suriyachadkun C."/>
        </authorList>
    </citation>
    <scope>NUCLEOTIDE SEQUENCE [LARGE SCALE GENOMIC DNA]</scope>
    <source>
        <strain evidence="9 10">OC33-EN08</strain>
    </source>
</reference>
<keyword evidence="3" id="KW-1003">Cell membrane</keyword>